<name>A0ABV1LAU8_9GAMM</name>
<feature type="chain" id="PRO_5046632048" description="Lysozyme inhibitor LprI N-terminal domain-containing protein" evidence="1">
    <location>
        <begin position="29"/>
        <end position="221"/>
    </location>
</feature>
<proteinExistence type="predicted"/>
<reference evidence="2 3" key="1">
    <citation type="submission" date="2024-04" db="EMBL/GenBank/DDBJ databases">
        <title>Role of Flies in the Dissemination of Carbapenem-Resistant Enterobacteriaceae (CRE): An Epidemiological and Genomic Study in China.</title>
        <authorList>
            <person name="Kaichao C."/>
            <person name="Zhang R."/>
            <person name="Chen S."/>
        </authorList>
    </citation>
    <scope>NUCLEOTIDE SEQUENCE [LARGE SCALE GENOMIC DNA]</scope>
    <source>
        <strain evidence="3">fly-1011</strain>
    </source>
</reference>
<organism evidence="2 3">
    <name type="scientific">Proteus genomosp. 6</name>
    <dbReference type="NCBI Taxonomy" id="1311820"/>
    <lineage>
        <taxon>Bacteria</taxon>
        <taxon>Pseudomonadati</taxon>
        <taxon>Pseudomonadota</taxon>
        <taxon>Gammaproteobacteria</taxon>
        <taxon>Enterobacterales</taxon>
        <taxon>Morganellaceae</taxon>
        <taxon>Proteus</taxon>
    </lineage>
</organism>
<protein>
    <recommendedName>
        <fullName evidence="4">Lysozyme inhibitor LprI N-terminal domain-containing protein</fullName>
    </recommendedName>
</protein>
<sequence length="221" mass="25945">MYMKNYRKNVLKKLILASFLTLSFNTYSASFDCSKAKTSIEEMICKTEVLSNLDSSMASLYKEKKDSKLIELQKVWLSNVRNKTTTVDELTFLYSERIKFLSEYNPEKLKINNQSSNQNSNKLKLSDFYSDSIVVNGFSYPTKYKDLDKTNYILKCTELMMIDLMNIWKKDAIKNNQLSEYNRLKNNIYNGLWNATSDRLERQFSDPRMKATCDLLINKSY</sequence>
<evidence type="ECO:0000256" key="1">
    <source>
        <dbReference type="SAM" id="SignalP"/>
    </source>
</evidence>
<evidence type="ECO:0000313" key="2">
    <source>
        <dbReference type="EMBL" id="MEQ5348873.1"/>
    </source>
</evidence>
<comment type="caution">
    <text evidence="2">The sequence shown here is derived from an EMBL/GenBank/DDBJ whole genome shotgun (WGS) entry which is preliminary data.</text>
</comment>
<dbReference type="Proteomes" id="UP001436462">
    <property type="component" value="Unassembled WGS sequence"/>
</dbReference>
<keyword evidence="1" id="KW-0732">Signal</keyword>
<dbReference type="EMBL" id="JBEEWF010000007">
    <property type="protein sequence ID" value="MEQ5348873.1"/>
    <property type="molecule type" value="Genomic_DNA"/>
</dbReference>
<evidence type="ECO:0008006" key="4">
    <source>
        <dbReference type="Google" id="ProtNLM"/>
    </source>
</evidence>
<feature type="signal peptide" evidence="1">
    <location>
        <begin position="1"/>
        <end position="28"/>
    </location>
</feature>
<dbReference type="RefSeq" id="WP_349419951.1">
    <property type="nucleotide sequence ID" value="NZ_JBEEWF010000007.1"/>
</dbReference>
<gene>
    <name evidence="2" type="ORF">ABN253_11830</name>
</gene>
<accession>A0ABV1LAU8</accession>
<evidence type="ECO:0000313" key="3">
    <source>
        <dbReference type="Proteomes" id="UP001436462"/>
    </source>
</evidence>
<keyword evidence="3" id="KW-1185">Reference proteome</keyword>